<keyword evidence="5" id="KW-1185">Reference proteome</keyword>
<reference evidence="5 6" key="1">
    <citation type="submission" date="2019-05" db="EMBL/GenBank/DDBJ databases">
        <title>Emergence of the Ug99 lineage of the wheat stem rust pathogen through somatic hybridization.</title>
        <authorList>
            <person name="Li F."/>
            <person name="Upadhyaya N.M."/>
            <person name="Sperschneider J."/>
            <person name="Matny O."/>
            <person name="Nguyen-Phuc H."/>
            <person name="Mago R."/>
            <person name="Raley C."/>
            <person name="Miller M.E."/>
            <person name="Silverstein K.A.T."/>
            <person name="Henningsen E."/>
            <person name="Hirsch C.D."/>
            <person name="Visser B."/>
            <person name="Pretorius Z.A."/>
            <person name="Steffenson B.J."/>
            <person name="Schwessinger B."/>
            <person name="Dodds P.N."/>
            <person name="Figueroa M."/>
        </authorList>
    </citation>
    <scope>NUCLEOTIDE SEQUENCE [LARGE SCALE GENOMIC DNA]</scope>
    <source>
        <strain evidence="2">21-0</strain>
        <strain evidence="3 6">Ug99</strain>
    </source>
</reference>
<dbReference type="AlphaFoldDB" id="A0A5B0LNT2"/>
<evidence type="ECO:0000313" key="3">
    <source>
        <dbReference type="EMBL" id="KAA1072668.1"/>
    </source>
</evidence>
<accession>A0A5B0LNT2</accession>
<evidence type="ECO:0000313" key="5">
    <source>
        <dbReference type="Proteomes" id="UP000324748"/>
    </source>
</evidence>
<feature type="region of interest" description="Disordered" evidence="1">
    <location>
        <begin position="59"/>
        <end position="91"/>
    </location>
</feature>
<organism evidence="2 5">
    <name type="scientific">Puccinia graminis f. sp. tritici</name>
    <dbReference type="NCBI Taxonomy" id="56615"/>
    <lineage>
        <taxon>Eukaryota</taxon>
        <taxon>Fungi</taxon>
        <taxon>Dikarya</taxon>
        <taxon>Basidiomycota</taxon>
        <taxon>Pucciniomycotina</taxon>
        <taxon>Pucciniomycetes</taxon>
        <taxon>Pucciniales</taxon>
        <taxon>Pucciniaceae</taxon>
        <taxon>Puccinia</taxon>
    </lineage>
</organism>
<evidence type="ECO:0000313" key="6">
    <source>
        <dbReference type="Proteomes" id="UP000325313"/>
    </source>
</evidence>
<dbReference type="EMBL" id="VSWC01000196">
    <property type="protein sequence ID" value="KAA1066192.1"/>
    <property type="molecule type" value="Genomic_DNA"/>
</dbReference>
<evidence type="ECO:0000313" key="4">
    <source>
        <dbReference type="EMBL" id="KAA1095770.1"/>
    </source>
</evidence>
<sequence>MIIMGFIIWTSKWSCSTELDEETTECRGDTSSLDRKGLTSFFSSDDLATKSQWASWLDDQRGSSSSQSFRTRLISIKNRDPPIESSGARAE</sequence>
<evidence type="ECO:0000313" key="2">
    <source>
        <dbReference type="EMBL" id="KAA1066192.1"/>
    </source>
</evidence>
<dbReference type="EMBL" id="VDEP01000477">
    <property type="protein sequence ID" value="KAA1072668.1"/>
    <property type="molecule type" value="Genomic_DNA"/>
</dbReference>
<proteinExistence type="predicted"/>
<name>A0A5B0LNT2_PUCGR</name>
<protein>
    <submittedName>
        <fullName evidence="2">Uncharacterized protein</fullName>
    </submittedName>
</protein>
<dbReference type="Proteomes" id="UP000325313">
    <property type="component" value="Unassembled WGS sequence"/>
</dbReference>
<dbReference type="EMBL" id="VDEP01000371">
    <property type="protein sequence ID" value="KAA1095770.1"/>
    <property type="molecule type" value="Genomic_DNA"/>
</dbReference>
<evidence type="ECO:0000256" key="1">
    <source>
        <dbReference type="SAM" id="MobiDB-lite"/>
    </source>
</evidence>
<gene>
    <name evidence="2" type="ORF">PGT21_024532</name>
    <name evidence="3" type="ORF">PGTUg99_014061</name>
    <name evidence="4" type="ORF">PGTUg99_029583</name>
</gene>
<comment type="caution">
    <text evidence="2">The sequence shown here is derived from an EMBL/GenBank/DDBJ whole genome shotgun (WGS) entry which is preliminary data.</text>
</comment>
<dbReference type="Proteomes" id="UP000324748">
    <property type="component" value="Unassembled WGS sequence"/>
</dbReference>